<evidence type="ECO:0000313" key="1">
    <source>
        <dbReference type="EMBL" id="KZC24563.1"/>
    </source>
</evidence>
<reference evidence="1 2" key="1">
    <citation type="journal article" date="2016" name="MBio">
        <title>Lateral Gene Transfer in a Heavy Metal-Contaminated-Groundwater Microbial Community.</title>
        <authorList>
            <person name="Hemme C.L."/>
            <person name="Green S.J."/>
            <person name="Rishishwar L."/>
            <person name="Prakash O."/>
            <person name="Pettenato A."/>
            <person name="Chakraborty R."/>
            <person name="Deutschbauer A.M."/>
            <person name="Van Nostrand J.D."/>
            <person name="Wu L."/>
            <person name="He Z."/>
            <person name="Jordan I.K."/>
            <person name="Hazen T.C."/>
            <person name="Arkin A.P."/>
            <person name="Kostka J.E."/>
            <person name="Zhou J."/>
        </authorList>
    </citation>
    <scope>NUCLEOTIDE SEQUENCE [LARGE SCALE GENOMIC DNA]</scope>
    <source>
        <strain evidence="1 2">FW104-T7</strain>
    </source>
</reference>
<dbReference type="Gene3D" id="3.30.390.50">
    <property type="entry name" value="CO dehydrogenase flavoprotein, C-terminal domain"/>
    <property type="match status" value="1"/>
</dbReference>
<dbReference type="AlphaFoldDB" id="A0A154QJV0"/>
<dbReference type="GO" id="GO:0016874">
    <property type="term" value="F:ligase activity"/>
    <property type="evidence" value="ECO:0007669"/>
    <property type="project" value="UniProtKB-KW"/>
</dbReference>
<name>A0A154QJV0_9GAMM</name>
<dbReference type="EMBL" id="LVJS01000025">
    <property type="protein sequence ID" value="KZC24563.1"/>
    <property type="molecule type" value="Genomic_DNA"/>
</dbReference>
<keyword evidence="1" id="KW-0436">Ligase</keyword>
<dbReference type="RefSeq" id="WP_008433420.1">
    <property type="nucleotide sequence ID" value="NZ_LVJS01000025.1"/>
</dbReference>
<accession>A0A154QJV0</accession>
<organism evidence="1 2">
    <name type="scientific">Rhodanobacter thiooxydans</name>
    <dbReference type="NCBI Taxonomy" id="416169"/>
    <lineage>
        <taxon>Bacteria</taxon>
        <taxon>Pseudomonadati</taxon>
        <taxon>Pseudomonadota</taxon>
        <taxon>Gammaproteobacteria</taxon>
        <taxon>Lysobacterales</taxon>
        <taxon>Rhodanobacteraceae</taxon>
        <taxon>Rhodanobacter</taxon>
    </lineage>
</organism>
<sequence length="96" mass="10052">MHGEYKMPGGKLVVIDLELRDGRLAEVQLSGDFFLEPDSALQAINGALTGQPGHADEAALAAAVRDALAADVMMYGISPEAIAVAVRRALHKEPAA</sequence>
<gene>
    <name evidence="1" type="ORF">RHOFW104T7_08130</name>
</gene>
<protein>
    <submittedName>
        <fullName evidence="1">Biotin--protein ligase</fullName>
    </submittedName>
</protein>
<dbReference type="STRING" id="416169.RHOFW104T7_08130"/>
<keyword evidence="2" id="KW-1185">Reference proteome</keyword>
<dbReference type="eggNOG" id="COG0095">
    <property type="taxonomic scope" value="Bacteria"/>
</dbReference>
<comment type="caution">
    <text evidence="1">The sequence shown here is derived from an EMBL/GenBank/DDBJ whole genome shotgun (WGS) entry which is preliminary data.</text>
</comment>
<evidence type="ECO:0000313" key="2">
    <source>
        <dbReference type="Proteomes" id="UP000076131"/>
    </source>
</evidence>
<dbReference type="Proteomes" id="UP000076131">
    <property type="component" value="Unassembled WGS sequence"/>
</dbReference>
<proteinExistence type="predicted"/>